<protein>
    <submittedName>
        <fullName evidence="2">Uncharacterized protein</fullName>
    </submittedName>
</protein>
<dbReference type="EMBL" id="ML170198">
    <property type="protein sequence ID" value="TDL19316.1"/>
    <property type="molecule type" value="Genomic_DNA"/>
</dbReference>
<accession>A0A4Y7PWA6</accession>
<proteinExistence type="predicted"/>
<reference evidence="2 3" key="1">
    <citation type="submission" date="2018-06" db="EMBL/GenBank/DDBJ databases">
        <title>A transcriptomic atlas of mushroom development highlights an independent origin of complex multicellularity.</title>
        <authorList>
            <consortium name="DOE Joint Genome Institute"/>
            <person name="Krizsan K."/>
            <person name="Almasi E."/>
            <person name="Merenyi Z."/>
            <person name="Sahu N."/>
            <person name="Viragh M."/>
            <person name="Koszo T."/>
            <person name="Mondo S."/>
            <person name="Kiss B."/>
            <person name="Balint B."/>
            <person name="Kues U."/>
            <person name="Barry K."/>
            <person name="Hegedus J.C."/>
            <person name="Henrissat B."/>
            <person name="Johnson J."/>
            <person name="Lipzen A."/>
            <person name="Ohm R."/>
            <person name="Nagy I."/>
            <person name="Pangilinan J."/>
            <person name="Yan J."/>
            <person name="Xiong Y."/>
            <person name="Grigoriev I.V."/>
            <person name="Hibbett D.S."/>
            <person name="Nagy L.G."/>
        </authorList>
    </citation>
    <scope>NUCLEOTIDE SEQUENCE [LARGE SCALE GENOMIC DNA]</scope>
    <source>
        <strain evidence="2 3">SZMC22713</strain>
    </source>
</reference>
<keyword evidence="3" id="KW-1185">Reference proteome</keyword>
<evidence type="ECO:0000256" key="1">
    <source>
        <dbReference type="SAM" id="MobiDB-lite"/>
    </source>
</evidence>
<evidence type="ECO:0000313" key="3">
    <source>
        <dbReference type="Proteomes" id="UP000294933"/>
    </source>
</evidence>
<dbReference type="AlphaFoldDB" id="A0A4Y7PWA6"/>
<evidence type="ECO:0000313" key="2">
    <source>
        <dbReference type="EMBL" id="TDL19316.1"/>
    </source>
</evidence>
<dbReference type="Proteomes" id="UP000294933">
    <property type="component" value="Unassembled WGS sequence"/>
</dbReference>
<feature type="region of interest" description="Disordered" evidence="1">
    <location>
        <begin position="167"/>
        <end position="196"/>
    </location>
</feature>
<name>A0A4Y7PWA6_9AGAM</name>
<sequence>MLVPTSTVEVSSKELFTRLPWRWPHAITHKSPPTGRHTITTSSCEDAHGHRPVADTIIWLGAVPASGRFDSYHHEPRIPTIFSSSGFSESCQPFTTSSIPDFPQSNHITGLRRCRISNSPMLLVLPVPAITLQVRVNLHLQTNLPVRQSMTRLLGFLHSSHPTACPINVSSSASTSGDRRSSLSMQTEDESENDGYNGGIMIAARRLASLLHPPRESTEFSPPSIPSILGFGAPAKPNVHVTLKMGKRNSANFVGLVGGRMRIRCGCWEGREGEGDGGEEEGD</sequence>
<dbReference type="VEuPathDB" id="FungiDB:BD410DRAFT_445318"/>
<organism evidence="2 3">
    <name type="scientific">Rickenella mellea</name>
    <dbReference type="NCBI Taxonomy" id="50990"/>
    <lineage>
        <taxon>Eukaryota</taxon>
        <taxon>Fungi</taxon>
        <taxon>Dikarya</taxon>
        <taxon>Basidiomycota</taxon>
        <taxon>Agaricomycotina</taxon>
        <taxon>Agaricomycetes</taxon>
        <taxon>Hymenochaetales</taxon>
        <taxon>Rickenellaceae</taxon>
        <taxon>Rickenella</taxon>
    </lineage>
</organism>
<gene>
    <name evidence="2" type="ORF">BD410DRAFT_445318</name>
</gene>